<sequence length="282" mass="30759">MAKKVSKWFRIGMEGDTCDGREIDANDIQQMGSSYNPKVYGARINLEHIKGILPDSDFRRYGDVIELKAEQIDDPDEPRLHGKWALYAKLSPTAELVAMIGKSQKVYTSMEIGRNFAKTGSSYLIGLAVTDDPASLGTEMLAFSRTAQHNPLAARKADPANVFTAAIEALIEFEEVADPEQTFAARVKAMFSRKQVTDDARFSEMEGAVMTVAEQVQGTKQSFNQLETTLTQQIADLKQQVDTSATAFTALKQQLSATESFSQAARPAATGGSGAQDVLTDC</sequence>
<dbReference type="Pfam" id="PF05929">
    <property type="entry name" value="Phage_GPO"/>
    <property type="match status" value="1"/>
</dbReference>
<accession>A0ABT0K962</accession>
<protein>
    <submittedName>
        <fullName evidence="1">GPO family capsid scaffolding protein</fullName>
    </submittedName>
</protein>
<gene>
    <name evidence="1" type="ORF">KAJ71_05915</name>
</gene>
<dbReference type="RefSeq" id="WP_248944860.1">
    <property type="nucleotide sequence ID" value="NZ_CBCSGY010000077.1"/>
</dbReference>
<dbReference type="EMBL" id="JAGQDC010000003">
    <property type="protein sequence ID" value="MCL1028571.1"/>
    <property type="molecule type" value="Genomic_DNA"/>
</dbReference>
<reference evidence="1" key="1">
    <citation type="submission" date="2021-04" db="EMBL/GenBank/DDBJ databases">
        <title>Genome sequence of Serratia sp. arafor3.</title>
        <authorList>
            <person name="Besaury L."/>
        </authorList>
    </citation>
    <scope>NUCLEOTIDE SEQUENCE</scope>
    <source>
        <strain evidence="1">Arafor3</strain>
    </source>
</reference>
<dbReference type="InterPro" id="IPR009228">
    <property type="entry name" value="Capsid_scaffold_GpO"/>
</dbReference>
<comment type="caution">
    <text evidence="1">The sequence shown here is derived from an EMBL/GenBank/DDBJ whole genome shotgun (WGS) entry which is preliminary data.</text>
</comment>
<name>A0ABT0K962_9GAMM</name>
<evidence type="ECO:0000313" key="2">
    <source>
        <dbReference type="Proteomes" id="UP001165275"/>
    </source>
</evidence>
<dbReference type="Proteomes" id="UP001165275">
    <property type="component" value="Unassembled WGS sequence"/>
</dbReference>
<organism evidence="1 2">
    <name type="scientific">Serratia silvae</name>
    <dbReference type="NCBI Taxonomy" id="2824122"/>
    <lineage>
        <taxon>Bacteria</taxon>
        <taxon>Pseudomonadati</taxon>
        <taxon>Pseudomonadota</taxon>
        <taxon>Gammaproteobacteria</taxon>
        <taxon>Enterobacterales</taxon>
        <taxon>Yersiniaceae</taxon>
        <taxon>Serratia</taxon>
    </lineage>
</organism>
<evidence type="ECO:0000313" key="1">
    <source>
        <dbReference type="EMBL" id="MCL1028571.1"/>
    </source>
</evidence>
<proteinExistence type="predicted"/>
<keyword evidence="2" id="KW-1185">Reference proteome</keyword>